<dbReference type="EMBL" id="BPQB01000018">
    <property type="protein sequence ID" value="GJE90831.1"/>
    <property type="molecule type" value="Genomic_DNA"/>
</dbReference>
<dbReference type="EC" id="2.7.7.48" evidence="1"/>
<dbReference type="Proteomes" id="UP000703269">
    <property type="component" value="Unassembled WGS sequence"/>
</dbReference>
<protein>
    <recommendedName>
        <fullName evidence="1">RNA-dependent RNA polymerase</fullName>
        <ecNumber evidence="1">2.7.7.48</ecNumber>
    </recommendedName>
</protein>
<dbReference type="Pfam" id="PF05183">
    <property type="entry name" value="RdRP"/>
    <property type="match status" value="1"/>
</dbReference>
<keyword evidence="1" id="KW-0696">RNA-directed RNA polymerase</keyword>
<evidence type="ECO:0000313" key="4">
    <source>
        <dbReference type="EMBL" id="GJE90831.1"/>
    </source>
</evidence>
<evidence type="ECO:0000256" key="1">
    <source>
        <dbReference type="RuleBase" id="RU363098"/>
    </source>
</evidence>
<evidence type="ECO:0000259" key="3">
    <source>
        <dbReference type="Pfam" id="PF05183"/>
    </source>
</evidence>
<dbReference type="InterPro" id="IPR057596">
    <property type="entry name" value="RDRP_core"/>
</dbReference>
<dbReference type="GO" id="GO:0031380">
    <property type="term" value="C:nuclear RNA-directed RNA polymerase complex"/>
    <property type="evidence" value="ECO:0007669"/>
    <property type="project" value="TreeGrafter"/>
</dbReference>
<dbReference type="InterPro" id="IPR007855">
    <property type="entry name" value="RDRP"/>
</dbReference>
<dbReference type="OrthoDB" id="6513042at2759"/>
<feature type="region of interest" description="Disordered" evidence="2">
    <location>
        <begin position="684"/>
        <end position="710"/>
    </location>
</feature>
<sequence>MCENAHIFVRRYTYPIRPGNIFSADVRQRYDDWLSSELFDIAFQVDAIARFNFMDLQELLRLRPHLKKMQSTMGSSYVAGFIRYLGEEAQSSSWYSNTATAAPVDHLVKFFLQCKKTFKPATMLPFSDKETFPCYHVTITPSRLLLSGPFPEKNNRVMRKYAEYTSNFLRVDCKDEEGFRYRMDRALDTRGFVRERFGGIFSKGFSLAGRHYNMLQWSQSGLKDHTFWFVKEFQMSGQAVTVKSIIDGLGLFHDTPYDPRLVYCPARLGARRAQSFTTTDAAVEVQADEILVNPDIEDAFGKRSFTDGAGLISEELMDEVWEQLQKKSRRYGRAQTRPDVIQHRFQGSKGTSTVDRGLPGRVLVIRPSMIKFEAPKLTTLEVATAFTKAGPFRLNRPLIMLFEGLQIRGGYRILEKLQDAVIQDTINATTSLSTASRLLEPHGLGTGFKVSSVFASLAKLQLEGIPDPFFYQVLKAAIYHILRDLKYHARIPVPDGYTLVGVADPYDCLAAGEVFACVTTSTNTEPTYLEGDMMITRSPGVHPGDVQVWRAIGRPPKDSPLDRHPIRNALVFPTKGLRPPASYLGGGDLDGDVYVCTPTPELLPKKLWAPADYDPGMRKEVPQPSTQQDMADFATEFICSDNIGIIASRWLEIADKSPKGIFDTRCLRLAHMHSLATDYPKTGLPVPLQDLPESDTRTGRPDWSAPETEGTGRYYQSTRYLGRLFRKVQLPEPPTPQRPRRTYGEPLALNVVLDFLHGDSRTAMDVLDRAIHDLVSPYVQAAPVHNKQRVEHVWKTYTEYLPRLRSICMSYSLHQRRAAMLSEEEVVAGTIVAQTSQPAMRKEHMSQMREQVSLLTAHIADRLDEGAGDDVYEVLKRAWIAYRLPALRPDSFGSKSFRIIALHEIFDAVKRIVAEITTDDADAADT</sequence>
<dbReference type="AlphaFoldDB" id="A0A9P3G9L7"/>
<comment type="caution">
    <text evidence="4">The sequence shown here is derived from an EMBL/GenBank/DDBJ whole genome shotgun (WGS) entry which is preliminary data.</text>
</comment>
<proteinExistence type="inferred from homology"/>
<dbReference type="GO" id="GO:0030422">
    <property type="term" value="P:siRNA processing"/>
    <property type="evidence" value="ECO:0007669"/>
    <property type="project" value="TreeGrafter"/>
</dbReference>
<dbReference type="PANTHER" id="PTHR23079:SF55">
    <property type="entry name" value="RNA-DIRECTED RNA POLYMERASE"/>
    <property type="match status" value="1"/>
</dbReference>
<dbReference type="PANTHER" id="PTHR23079">
    <property type="entry name" value="RNA-DEPENDENT RNA POLYMERASE"/>
    <property type="match status" value="1"/>
</dbReference>
<evidence type="ECO:0000256" key="2">
    <source>
        <dbReference type="SAM" id="MobiDB-lite"/>
    </source>
</evidence>
<evidence type="ECO:0000313" key="5">
    <source>
        <dbReference type="Proteomes" id="UP000703269"/>
    </source>
</evidence>
<comment type="catalytic activity">
    <reaction evidence="1">
        <text>RNA(n) + a ribonucleoside 5'-triphosphate = RNA(n+1) + diphosphate</text>
        <dbReference type="Rhea" id="RHEA:21248"/>
        <dbReference type="Rhea" id="RHEA-COMP:14527"/>
        <dbReference type="Rhea" id="RHEA-COMP:17342"/>
        <dbReference type="ChEBI" id="CHEBI:33019"/>
        <dbReference type="ChEBI" id="CHEBI:61557"/>
        <dbReference type="ChEBI" id="CHEBI:140395"/>
        <dbReference type="EC" id="2.7.7.48"/>
    </reaction>
</comment>
<name>A0A9P3G9L7_9APHY</name>
<comment type="similarity">
    <text evidence="1">Belongs to the RdRP family.</text>
</comment>
<keyword evidence="5" id="KW-1185">Reference proteome</keyword>
<reference evidence="4 5" key="1">
    <citation type="submission" date="2021-08" db="EMBL/GenBank/DDBJ databases">
        <title>Draft Genome Sequence of Phanerochaete sordida strain YK-624.</title>
        <authorList>
            <person name="Mori T."/>
            <person name="Dohra H."/>
            <person name="Suzuki T."/>
            <person name="Kawagishi H."/>
            <person name="Hirai H."/>
        </authorList>
    </citation>
    <scope>NUCLEOTIDE SEQUENCE [LARGE SCALE GENOMIC DNA]</scope>
    <source>
        <strain evidence="4 5">YK-624</strain>
    </source>
</reference>
<accession>A0A9P3G9L7</accession>
<dbReference type="GO" id="GO:0003968">
    <property type="term" value="F:RNA-directed RNA polymerase activity"/>
    <property type="evidence" value="ECO:0007669"/>
    <property type="project" value="UniProtKB-KW"/>
</dbReference>
<organism evidence="4 5">
    <name type="scientific">Phanerochaete sordida</name>
    <dbReference type="NCBI Taxonomy" id="48140"/>
    <lineage>
        <taxon>Eukaryota</taxon>
        <taxon>Fungi</taxon>
        <taxon>Dikarya</taxon>
        <taxon>Basidiomycota</taxon>
        <taxon>Agaricomycotina</taxon>
        <taxon>Agaricomycetes</taxon>
        <taxon>Polyporales</taxon>
        <taxon>Phanerochaetaceae</taxon>
        <taxon>Phanerochaete</taxon>
    </lineage>
</organism>
<keyword evidence="1" id="KW-0694">RNA-binding</keyword>
<keyword evidence="1" id="KW-0808">Transferase</keyword>
<gene>
    <name evidence="4" type="ORF">PsYK624_069750</name>
</gene>
<dbReference type="GO" id="GO:0003723">
    <property type="term" value="F:RNA binding"/>
    <property type="evidence" value="ECO:0007669"/>
    <property type="project" value="UniProtKB-KW"/>
</dbReference>
<feature type="domain" description="RDRP core" evidence="3">
    <location>
        <begin position="139"/>
        <end position="728"/>
    </location>
</feature>
<keyword evidence="1" id="KW-0548">Nucleotidyltransferase</keyword>